<evidence type="ECO:0000313" key="5">
    <source>
        <dbReference type="Proteomes" id="UP000292702"/>
    </source>
</evidence>
<comment type="caution">
    <text evidence="4">The sequence shown here is derived from an EMBL/GenBank/DDBJ whole genome shotgun (WGS) entry which is preliminary data.</text>
</comment>
<dbReference type="Gene3D" id="3.10.330.10">
    <property type="match status" value="1"/>
</dbReference>
<evidence type="ECO:0000256" key="3">
    <source>
        <dbReference type="SAM" id="Coils"/>
    </source>
</evidence>
<proteinExistence type="predicted"/>
<organism evidence="4 5">
    <name type="scientific">Steccherinum ochraceum</name>
    <dbReference type="NCBI Taxonomy" id="92696"/>
    <lineage>
        <taxon>Eukaryota</taxon>
        <taxon>Fungi</taxon>
        <taxon>Dikarya</taxon>
        <taxon>Basidiomycota</taxon>
        <taxon>Agaricomycotina</taxon>
        <taxon>Agaricomycetes</taxon>
        <taxon>Polyporales</taxon>
        <taxon>Steccherinaceae</taxon>
        <taxon>Steccherinum</taxon>
    </lineage>
</organism>
<reference evidence="4 5" key="1">
    <citation type="submission" date="2018-11" db="EMBL/GenBank/DDBJ databases">
        <title>Genome assembly of Steccherinum ochraceum LE-BIN_3174, the white-rot fungus of the Steccherinaceae family (The Residual Polyporoid clade, Polyporales, Basidiomycota).</title>
        <authorList>
            <person name="Fedorova T.V."/>
            <person name="Glazunova O.A."/>
            <person name="Landesman E.O."/>
            <person name="Moiseenko K.V."/>
            <person name="Psurtseva N.V."/>
            <person name="Savinova O.S."/>
            <person name="Shakhova N.V."/>
            <person name="Tyazhelova T.V."/>
            <person name="Vasina D.V."/>
        </authorList>
    </citation>
    <scope>NUCLEOTIDE SEQUENCE [LARGE SCALE GENOMIC DNA]</scope>
    <source>
        <strain evidence="4 5">LE-BIN_3174</strain>
    </source>
</reference>
<dbReference type="InterPro" id="IPR029067">
    <property type="entry name" value="CDC48_domain_2-like_sf"/>
</dbReference>
<keyword evidence="1" id="KW-0547">Nucleotide-binding</keyword>
<feature type="coiled-coil region" evidence="3">
    <location>
        <begin position="267"/>
        <end position="301"/>
    </location>
</feature>
<dbReference type="GO" id="GO:0005524">
    <property type="term" value="F:ATP binding"/>
    <property type="evidence" value="ECO:0007669"/>
    <property type="project" value="UniProtKB-KW"/>
</dbReference>
<gene>
    <name evidence="4" type="primary">CDC48_1</name>
    <name evidence="4" type="ORF">EIP91_007615</name>
</gene>
<dbReference type="Proteomes" id="UP000292702">
    <property type="component" value="Unassembled WGS sequence"/>
</dbReference>
<dbReference type="EMBL" id="RWJN01000410">
    <property type="protein sequence ID" value="TCD62020.1"/>
    <property type="molecule type" value="Genomic_DNA"/>
</dbReference>
<name>A0A4R0R426_9APHY</name>
<dbReference type="AlphaFoldDB" id="A0A4R0R426"/>
<accession>A0A4R0R426</accession>
<keyword evidence="3" id="KW-0175">Coiled coil</keyword>
<protein>
    <submittedName>
        <fullName evidence="4">AAA ATPase cdc48</fullName>
    </submittedName>
</protein>
<dbReference type="STRING" id="92696.A0A4R0R426"/>
<keyword evidence="2" id="KW-0067">ATP-binding</keyword>
<evidence type="ECO:0000313" key="4">
    <source>
        <dbReference type="EMBL" id="TCD62020.1"/>
    </source>
</evidence>
<sequence length="307" mass="34240">MDDLLRYFEDTSAAKIRAQKAGSVVSNAEPASKTSDTLQSCLVVEIQQSDDWDQPAVAFMSRATMNALELSSSNVALVKHAHHNLPRQITVYCLQDSDQLPVEEGKVRLHRHTAYKLDRKTGDTVTVQALLDIQHCNRLLVGRMPYAYTLDHPVDVNDLVETGFKPHFAKTHQVPIRKGDIFSFWWKKQDWQVMFQVMDTDPPGYCVVGSDTLIDVAEGDPDGPPPAIPIATHEVEEIIKSHMSVTARLRQELANAVEQTTDITQALDTTSKELAEVKAENTRLKNKLESAYAQRDALQGSMADSKS</sequence>
<dbReference type="Gene3D" id="2.40.40.20">
    <property type="match status" value="1"/>
</dbReference>
<keyword evidence="5" id="KW-1185">Reference proteome</keyword>
<dbReference type="SUPFAM" id="SSF54585">
    <property type="entry name" value="Cdc48 domain 2-like"/>
    <property type="match status" value="1"/>
</dbReference>
<evidence type="ECO:0000256" key="2">
    <source>
        <dbReference type="ARBA" id="ARBA00022840"/>
    </source>
</evidence>
<evidence type="ECO:0000256" key="1">
    <source>
        <dbReference type="ARBA" id="ARBA00022741"/>
    </source>
</evidence>